<dbReference type="InterPro" id="IPR044974">
    <property type="entry name" value="Disease_R_plants"/>
</dbReference>
<dbReference type="PANTHER" id="PTHR11017:SF569">
    <property type="entry name" value="DISEASE RESISTANCE PROTEIN"/>
    <property type="match status" value="1"/>
</dbReference>
<dbReference type="EMBL" id="CACVBM020001051">
    <property type="protein sequence ID" value="CAA7026293.1"/>
    <property type="molecule type" value="Genomic_DNA"/>
</dbReference>
<dbReference type="PANTHER" id="PTHR11017">
    <property type="entry name" value="LEUCINE-RICH REPEAT-CONTAINING PROTEIN"/>
    <property type="match status" value="1"/>
</dbReference>
<dbReference type="FunFam" id="3.80.10.10:FF:000386">
    <property type="entry name" value="Disease resistance protein RPS4"/>
    <property type="match status" value="1"/>
</dbReference>
<dbReference type="Pfam" id="PF07725">
    <property type="entry name" value="LRR_3"/>
    <property type="match status" value="1"/>
</dbReference>
<dbReference type="OrthoDB" id="1082338at2759"/>
<protein>
    <recommendedName>
        <fullName evidence="3">C-JID domain-containing protein</fullName>
    </recommendedName>
</protein>
<feature type="domain" description="C-JID" evidence="3">
    <location>
        <begin position="453"/>
        <end position="581"/>
    </location>
</feature>
<evidence type="ECO:0000256" key="2">
    <source>
        <dbReference type="ARBA" id="ARBA00022737"/>
    </source>
</evidence>
<dbReference type="SUPFAM" id="SSF52058">
    <property type="entry name" value="L domain-like"/>
    <property type="match status" value="1"/>
</dbReference>
<keyword evidence="5" id="KW-1185">Reference proteome</keyword>
<evidence type="ECO:0000313" key="4">
    <source>
        <dbReference type="EMBL" id="CAA7026293.1"/>
    </source>
</evidence>
<organism evidence="4 5">
    <name type="scientific">Microthlaspi erraticum</name>
    <dbReference type="NCBI Taxonomy" id="1685480"/>
    <lineage>
        <taxon>Eukaryota</taxon>
        <taxon>Viridiplantae</taxon>
        <taxon>Streptophyta</taxon>
        <taxon>Embryophyta</taxon>
        <taxon>Tracheophyta</taxon>
        <taxon>Spermatophyta</taxon>
        <taxon>Magnoliopsida</taxon>
        <taxon>eudicotyledons</taxon>
        <taxon>Gunneridae</taxon>
        <taxon>Pentapetalae</taxon>
        <taxon>rosids</taxon>
        <taxon>malvids</taxon>
        <taxon>Brassicales</taxon>
        <taxon>Brassicaceae</taxon>
        <taxon>Coluteocarpeae</taxon>
        <taxon>Microthlaspi</taxon>
    </lineage>
</organism>
<sequence>MGREVVREQSSNPGKREFLVDSADICDVLEENTGTHRLLGISLDIDEIDELHIHESAFRKMRNLRFLKIFTNTYMFEKKAKLHLPDSFDYLPPKLKLLWWDGCPMKSMPSDFCPEKLVKLTMKNSKLKKLWEGSRKLTCLKEVNLWGSENLRAIPDLSRAINLEKIYLGFRLSWVQRPSPIRKFNNLKNIGMLECDNLETRQTSINLESPKRLNLRESSLLCLENVANFCMENFKIEKLWEGMQPLIRMGTTLPASLTVLFLSDITDMVELPFSIQNLNKLTDLRITRCINLQTLPNGINLESLQRLNLNGCSRLRTFPDISRNISSLYLEETAIEEVPWWVEHFSKLKYLVMQRCSKLQFVYLNLSKMKHLELVNFSHCGALTGAEWNGYPSGLEIEAETTDTELLAPQPQVASSSLPDDYVSKVHFSFVDCFNLDLEALLQQISFEKLIVSGDKVPLYFTHQTTGNSLAISLLKTRFLQPFLKFRAGAVFVFSSLSKFGANGVWINVHCRFKGRLGNNYFDSTYQKEYFSVNQKGSHLFIFDCHIPVNSQNDLLSDEVDVQFHFSCDASCKMKGWGIRLSENCSSPENRLGNPNTLPLVCESIVLKEGEQGEETERSSR</sequence>
<dbReference type="Pfam" id="PF20160">
    <property type="entry name" value="C-JID"/>
    <property type="match status" value="1"/>
</dbReference>
<proteinExistence type="predicted"/>
<dbReference type="InterPro" id="IPR011713">
    <property type="entry name" value="Leu-rich_rpt_3"/>
</dbReference>
<dbReference type="GO" id="GO:0006952">
    <property type="term" value="P:defense response"/>
    <property type="evidence" value="ECO:0007669"/>
    <property type="project" value="InterPro"/>
</dbReference>
<dbReference type="Gene3D" id="3.80.10.10">
    <property type="entry name" value="Ribonuclease Inhibitor"/>
    <property type="match status" value="1"/>
</dbReference>
<dbReference type="AlphaFoldDB" id="A0A6D2IMD9"/>
<evidence type="ECO:0000259" key="3">
    <source>
        <dbReference type="Pfam" id="PF20160"/>
    </source>
</evidence>
<name>A0A6D2IMD9_9BRAS</name>
<comment type="caution">
    <text evidence="4">The sequence shown here is derived from an EMBL/GenBank/DDBJ whole genome shotgun (WGS) entry which is preliminary data.</text>
</comment>
<reference evidence="4" key="1">
    <citation type="submission" date="2020-01" db="EMBL/GenBank/DDBJ databases">
        <authorList>
            <person name="Mishra B."/>
        </authorList>
    </citation>
    <scope>NUCLEOTIDE SEQUENCE [LARGE SCALE GENOMIC DNA]</scope>
</reference>
<gene>
    <name evidence="4" type="ORF">MERR_LOCUS13528</name>
</gene>
<accession>A0A6D2IMD9</accession>
<keyword evidence="2" id="KW-0677">Repeat</keyword>
<dbReference type="InterPro" id="IPR032675">
    <property type="entry name" value="LRR_dom_sf"/>
</dbReference>
<evidence type="ECO:0000313" key="5">
    <source>
        <dbReference type="Proteomes" id="UP000467841"/>
    </source>
</evidence>
<evidence type="ECO:0000256" key="1">
    <source>
        <dbReference type="ARBA" id="ARBA00022614"/>
    </source>
</evidence>
<dbReference type="InterPro" id="IPR045344">
    <property type="entry name" value="C-JID"/>
</dbReference>
<keyword evidence="1" id="KW-0433">Leucine-rich repeat</keyword>
<dbReference type="Proteomes" id="UP000467841">
    <property type="component" value="Unassembled WGS sequence"/>
</dbReference>